<keyword evidence="1" id="KW-0732">Signal</keyword>
<evidence type="ECO:0000259" key="2">
    <source>
        <dbReference type="Pfam" id="PF00149"/>
    </source>
</evidence>
<feature type="chain" id="PRO_5012463749" description="Serine/threonine protein phosphatase" evidence="1">
    <location>
        <begin position="38"/>
        <end position="533"/>
    </location>
</feature>
<dbReference type="InterPro" id="IPR032285">
    <property type="entry name" value="Metallophos_N"/>
</dbReference>
<feature type="domain" description="Calcineurin-like phosphoesterase" evidence="2">
    <location>
        <begin position="149"/>
        <end position="335"/>
    </location>
</feature>
<feature type="signal peptide" evidence="1">
    <location>
        <begin position="1"/>
        <end position="37"/>
    </location>
</feature>
<accession>A0A1Y3QX30</accession>
<dbReference type="Pfam" id="PF16370">
    <property type="entry name" value="MetallophosC"/>
    <property type="match status" value="1"/>
</dbReference>
<dbReference type="InterPro" id="IPR008969">
    <property type="entry name" value="CarboxyPept-like_regulatory"/>
</dbReference>
<gene>
    <name evidence="5" type="ORF">B5G41_02715</name>
</gene>
<name>A0A1Y3QX30_9BACT</name>
<sequence>MEKKFRTLSVCLRRGRLSILFALLFALQTGYGTPAAAQDTAAGISGQTCSATAAGKVTDETGTPVSGVVVSDGRNCVATDKKGRYTLRCDPSATHLFISVPAGYETTGQQGFGSYPDFYVPIEPVAGKPGKLRADFRLRTVPQSQQNFTLLLVGDPQSDSDQQIVRYERETIADMKRTLGQAGTYAVAIALGDVVGRGDGQSHLKHKRVMGTLGVPYYATAGNHDKDAMDYSGETFSKALGPRWYSFNVGDVHFVCMDNVDSFEEQKKGAKYHAGFSDIQLEWLRQDLAFVGKDKMIFLYYHIPERDHTSHRNHDAVFSLIAPYENTVTACGHTHFFQPYMETEYGTSEYIMGAACGYFWRSHCAGDGVPNGYSVMTVSGTEITDAYFKGTGHSRDYQLRLYRGDDIFGSERASYTYGMGSDVILANVFFAGMGGKWKIEVFEDGELSGEMEKMDPSIGDLWIRGYHTGVKSFPKKSASAPCHHLFSYKLKNPDAKVVVRATDPFGNTYTQNRITRAGDYGDATGEFLQCPAD</sequence>
<evidence type="ECO:0000313" key="5">
    <source>
        <dbReference type="EMBL" id="OUN04242.1"/>
    </source>
</evidence>
<dbReference type="InterPro" id="IPR029052">
    <property type="entry name" value="Metallo-depent_PP-like"/>
</dbReference>
<dbReference type="Pfam" id="PF16371">
    <property type="entry name" value="MetallophosN"/>
    <property type="match status" value="1"/>
</dbReference>
<organism evidence="5 6">
    <name type="scientific">Alistipes onderdonkii</name>
    <dbReference type="NCBI Taxonomy" id="328813"/>
    <lineage>
        <taxon>Bacteria</taxon>
        <taxon>Pseudomonadati</taxon>
        <taxon>Bacteroidota</taxon>
        <taxon>Bacteroidia</taxon>
        <taxon>Bacteroidales</taxon>
        <taxon>Rikenellaceae</taxon>
        <taxon>Alistipes</taxon>
    </lineage>
</organism>
<evidence type="ECO:0000313" key="6">
    <source>
        <dbReference type="Proteomes" id="UP000195772"/>
    </source>
</evidence>
<comment type="caution">
    <text evidence="5">The sequence shown here is derived from an EMBL/GenBank/DDBJ whole genome shotgun (WGS) entry which is preliminary data.</text>
</comment>
<evidence type="ECO:0000256" key="1">
    <source>
        <dbReference type="SAM" id="SignalP"/>
    </source>
</evidence>
<dbReference type="AlphaFoldDB" id="A0A1Y3QX30"/>
<evidence type="ECO:0000259" key="4">
    <source>
        <dbReference type="Pfam" id="PF16371"/>
    </source>
</evidence>
<dbReference type="Pfam" id="PF00149">
    <property type="entry name" value="Metallophos"/>
    <property type="match status" value="1"/>
</dbReference>
<dbReference type="PANTHER" id="PTHR43143">
    <property type="entry name" value="METALLOPHOSPHOESTERASE, CALCINEURIN SUPERFAMILY"/>
    <property type="match status" value="1"/>
</dbReference>
<dbReference type="OrthoDB" id="1776264at2"/>
<dbReference type="EMBL" id="NFHB01000002">
    <property type="protein sequence ID" value="OUN04242.1"/>
    <property type="molecule type" value="Genomic_DNA"/>
</dbReference>
<evidence type="ECO:0000259" key="3">
    <source>
        <dbReference type="Pfam" id="PF16370"/>
    </source>
</evidence>
<reference evidence="6" key="1">
    <citation type="submission" date="2017-04" db="EMBL/GenBank/DDBJ databases">
        <title>Function of individual gut microbiota members based on whole genome sequencing of pure cultures obtained from chicken caecum.</title>
        <authorList>
            <person name="Medvecky M."/>
            <person name="Cejkova D."/>
            <person name="Polansky O."/>
            <person name="Karasova D."/>
            <person name="Kubasova T."/>
            <person name="Cizek A."/>
            <person name="Rychlik I."/>
        </authorList>
    </citation>
    <scope>NUCLEOTIDE SEQUENCE [LARGE SCALE GENOMIC DNA]</scope>
    <source>
        <strain evidence="6">An90</strain>
    </source>
</reference>
<dbReference type="InterPro" id="IPR004843">
    <property type="entry name" value="Calcineurin-like_PHP"/>
</dbReference>
<feature type="domain" description="Calcineurin-like phosphoesterase N-terminal" evidence="4">
    <location>
        <begin position="55"/>
        <end position="126"/>
    </location>
</feature>
<dbReference type="RefSeq" id="WP_087401171.1">
    <property type="nucleotide sequence ID" value="NZ_NFHB01000002.1"/>
</dbReference>
<dbReference type="GO" id="GO:0016787">
    <property type="term" value="F:hydrolase activity"/>
    <property type="evidence" value="ECO:0007669"/>
    <property type="project" value="InterPro"/>
</dbReference>
<dbReference type="Gene3D" id="3.60.21.10">
    <property type="match status" value="1"/>
</dbReference>
<dbReference type="eggNOG" id="COG1409">
    <property type="taxonomic scope" value="Bacteria"/>
</dbReference>
<feature type="domain" description="Calcineurin-like phosphoesterase C-terminal" evidence="3">
    <location>
        <begin position="349"/>
        <end position="509"/>
    </location>
</feature>
<proteinExistence type="predicted"/>
<dbReference type="PANTHER" id="PTHR43143:SF1">
    <property type="entry name" value="SERINE_THREONINE-PROTEIN PHOSPHATASE CPPED1"/>
    <property type="match status" value="1"/>
</dbReference>
<dbReference type="SUPFAM" id="SSF49464">
    <property type="entry name" value="Carboxypeptidase regulatory domain-like"/>
    <property type="match status" value="1"/>
</dbReference>
<dbReference type="SUPFAM" id="SSF56300">
    <property type="entry name" value="Metallo-dependent phosphatases"/>
    <property type="match status" value="1"/>
</dbReference>
<dbReference type="InterPro" id="IPR032288">
    <property type="entry name" value="Metallophos_C"/>
</dbReference>
<evidence type="ECO:0008006" key="7">
    <source>
        <dbReference type="Google" id="ProtNLM"/>
    </source>
</evidence>
<dbReference type="InterPro" id="IPR051918">
    <property type="entry name" value="STPP_CPPED1"/>
</dbReference>
<protein>
    <recommendedName>
        <fullName evidence="7">Serine/threonine protein phosphatase</fullName>
    </recommendedName>
</protein>
<dbReference type="Proteomes" id="UP000195772">
    <property type="component" value="Unassembled WGS sequence"/>
</dbReference>